<evidence type="ECO:0000313" key="4">
    <source>
        <dbReference type="Proteomes" id="UP001497482"/>
    </source>
</evidence>
<dbReference type="AlphaFoldDB" id="A0AAV2LVG6"/>
<dbReference type="Proteomes" id="UP001497482">
    <property type="component" value="Chromosome 4"/>
</dbReference>
<dbReference type="InterPro" id="IPR011626">
    <property type="entry name" value="Alpha-macroglobulin_TED"/>
</dbReference>
<dbReference type="Gene3D" id="1.50.10.20">
    <property type="match status" value="1"/>
</dbReference>
<dbReference type="GO" id="GO:0005615">
    <property type="term" value="C:extracellular space"/>
    <property type="evidence" value="ECO:0007669"/>
    <property type="project" value="InterPro"/>
</dbReference>
<gene>
    <name evidence="3" type="ORF">KC01_LOCUS32470</name>
</gene>
<keyword evidence="4" id="KW-1185">Reference proteome</keyword>
<dbReference type="PANTHER" id="PTHR11412">
    <property type="entry name" value="MACROGLOBULIN / COMPLEMENT"/>
    <property type="match status" value="1"/>
</dbReference>
<evidence type="ECO:0000313" key="3">
    <source>
        <dbReference type="EMBL" id="CAL1605048.1"/>
    </source>
</evidence>
<sequence>MDKTHSDEICLSLKYLVKVQSPDGSFTETFPVRDTGMSGGLQGADDKATLSAFVAIALAEVKEANLDCDYMGIITEQAYDRVFAYLKWVPSTRPYTTAIVSYALSLLPGWTFDPTKRLLEASSGGAGAAWETEDEEEKPEVKPGPFSEPGQDMVMLMREFLADSNARKKGCW</sequence>
<dbReference type="Pfam" id="PF07678">
    <property type="entry name" value="TED_complement"/>
    <property type="match status" value="1"/>
</dbReference>
<reference evidence="3 4" key="1">
    <citation type="submission" date="2024-04" db="EMBL/GenBank/DDBJ databases">
        <authorList>
            <person name="Waldvogel A.-M."/>
            <person name="Schoenle A."/>
        </authorList>
    </citation>
    <scope>NUCLEOTIDE SEQUENCE [LARGE SCALE GENOMIC DNA]</scope>
</reference>
<evidence type="ECO:0000256" key="1">
    <source>
        <dbReference type="SAM" id="MobiDB-lite"/>
    </source>
</evidence>
<dbReference type="SUPFAM" id="SSF48239">
    <property type="entry name" value="Terpenoid cyclases/Protein prenyltransferases"/>
    <property type="match status" value="1"/>
</dbReference>
<feature type="domain" description="Alpha-macroglobulin-like TED" evidence="2">
    <location>
        <begin position="5"/>
        <end position="107"/>
    </location>
</feature>
<evidence type="ECO:0000259" key="2">
    <source>
        <dbReference type="Pfam" id="PF07678"/>
    </source>
</evidence>
<accession>A0AAV2LVG6</accession>
<dbReference type="InterPro" id="IPR008930">
    <property type="entry name" value="Terpenoid_cyclase/PrenylTrfase"/>
</dbReference>
<organism evidence="3 4">
    <name type="scientific">Knipowitschia caucasica</name>
    <name type="common">Caucasian dwarf goby</name>
    <name type="synonym">Pomatoschistus caucasicus</name>
    <dbReference type="NCBI Taxonomy" id="637954"/>
    <lineage>
        <taxon>Eukaryota</taxon>
        <taxon>Metazoa</taxon>
        <taxon>Chordata</taxon>
        <taxon>Craniata</taxon>
        <taxon>Vertebrata</taxon>
        <taxon>Euteleostomi</taxon>
        <taxon>Actinopterygii</taxon>
        <taxon>Neopterygii</taxon>
        <taxon>Teleostei</taxon>
        <taxon>Neoteleostei</taxon>
        <taxon>Acanthomorphata</taxon>
        <taxon>Gobiaria</taxon>
        <taxon>Gobiiformes</taxon>
        <taxon>Gobioidei</taxon>
        <taxon>Gobiidae</taxon>
        <taxon>Gobiinae</taxon>
        <taxon>Knipowitschia</taxon>
    </lineage>
</organism>
<protein>
    <recommendedName>
        <fullName evidence="2">Alpha-macroglobulin-like TED domain-containing protein</fullName>
    </recommendedName>
</protein>
<dbReference type="PANTHER" id="PTHR11412:SF167">
    <property type="entry name" value="COMPLEMENT COMPONENT C3B, TANDEM DUPLICATE 1 ISOFORM X1-RELATED"/>
    <property type="match status" value="1"/>
</dbReference>
<name>A0AAV2LVG6_KNICA</name>
<dbReference type="InterPro" id="IPR050473">
    <property type="entry name" value="A2M/Complement_sys"/>
</dbReference>
<dbReference type="EMBL" id="OZ035826">
    <property type="protein sequence ID" value="CAL1605048.1"/>
    <property type="molecule type" value="Genomic_DNA"/>
</dbReference>
<feature type="region of interest" description="Disordered" evidence="1">
    <location>
        <begin position="123"/>
        <end position="149"/>
    </location>
</feature>
<proteinExistence type="predicted"/>